<dbReference type="SUPFAM" id="SSF54593">
    <property type="entry name" value="Glyoxalase/Bleomycin resistance protein/Dihydroxybiphenyl dioxygenase"/>
    <property type="match status" value="1"/>
</dbReference>
<gene>
    <name evidence="2" type="ORF">LA76x_4475</name>
</gene>
<proteinExistence type="predicted"/>
<protein>
    <submittedName>
        <fullName evidence="2">Glyoxalase/Bleomycin resistance /Dioxygenase superfamily protein</fullName>
    </submittedName>
</protein>
<dbReference type="KEGG" id="lab:LA76x_4475"/>
<keyword evidence="2" id="KW-0560">Oxidoreductase</keyword>
<dbReference type="PROSITE" id="PS51819">
    <property type="entry name" value="VOC"/>
    <property type="match status" value="1"/>
</dbReference>
<dbReference type="STRING" id="84531.LA76x_4475"/>
<sequence>MSAKKNNFAIVSIAPILVRRCHKQAGNRPYPTRPPNLPSSRQGIAMSDQPKIFVNLAVKNLDRAVAFYTQLGYTFNAKFTDENATCMIVGENIFVMLLVEPFFQSFTKKSICDTSKSVEALLGLLAESREKVDELVEKAIAAGAVIPKEPTDYGFMYQRSYEDLDGHTWEVFYMDPNAEPHAAQQ</sequence>
<evidence type="ECO:0000313" key="2">
    <source>
        <dbReference type="EMBL" id="ALN82583.1"/>
    </source>
</evidence>
<accession>A0A0S2FGF3</accession>
<dbReference type="PANTHER" id="PTHR36503:SF2">
    <property type="entry name" value="BLR2408 PROTEIN"/>
    <property type="match status" value="1"/>
</dbReference>
<dbReference type="EMBL" id="CP011129">
    <property type="protein sequence ID" value="ALN82583.1"/>
    <property type="molecule type" value="Genomic_DNA"/>
</dbReference>
<dbReference type="Proteomes" id="UP000060787">
    <property type="component" value="Chromosome"/>
</dbReference>
<dbReference type="CDD" id="cd09012">
    <property type="entry name" value="VOC_like"/>
    <property type="match status" value="1"/>
</dbReference>
<dbReference type="InterPro" id="IPR037523">
    <property type="entry name" value="VOC_core"/>
</dbReference>
<dbReference type="InterPro" id="IPR053863">
    <property type="entry name" value="Glyoxy/Ble-like_N"/>
</dbReference>
<name>A0A0S2FGF3_LYSAN</name>
<dbReference type="Pfam" id="PF22677">
    <property type="entry name" value="Ble-like_N"/>
    <property type="match status" value="1"/>
</dbReference>
<feature type="domain" description="VOC" evidence="1">
    <location>
        <begin position="49"/>
        <end position="174"/>
    </location>
</feature>
<dbReference type="PATRIC" id="fig|84531.8.peg.4470"/>
<evidence type="ECO:0000313" key="3">
    <source>
        <dbReference type="Proteomes" id="UP000060787"/>
    </source>
</evidence>
<keyword evidence="3" id="KW-1185">Reference proteome</keyword>
<dbReference type="GO" id="GO:0051213">
    <property type="term" value="F:dioxygenase activity"/>
    <property type="evidence" value="ECO:0007669"/>
    <property type="project" value="UniProtKB-KW"/>
</dbReference>
<dbReference type="InterPro" id="IPR029068">
    <property type="entry name" value="Glyas_Bleomycin-R_OHBP_Dase"/>
</dbReference>
<dbReference type="eggNOG" id="COG3607">
    <property type="taxonomic scope" value="Bacteria"/>
</dbReference>
<dbReference type="AlphaFoldDB" id="A0A0S2FGF3"/>
<organism evidence="2 3">
    <name type="scientific">Lysobacter antibioticus</name>
    <dbReference type="NCBI Taxonomy" id="84531"/>
    <lineage>
        <taxon>Bacteria</taxon>
        <taxon>Pseudomonadati</taxon>
        <taxon>Pseudomonadota</taxon>
        <taxon>Gammaproteobacteria</taxon>
        <taxon>Lysobacterales</taxon>
        <taxon>Lysobacteraceae</taxon>
        <taxon>Lysobacter</taxon>
    </lineage>
</organism>
<dbReference type="PANTHER" id="PTHR36503">
    <property type="entry name" value="BLR2520 PROTEIN"/>
    <property type="match status" value="1"/>
</dbReference>
<dbReference type="Gene3D" id="3.10.180.10">
    <property type="entry name" value="2,3-Dihydroxybiphenyl 1,2-Dioxygenase, domain 1"/>
    <property type="match status" value="1"/>
</dbReference>
<keyword evidence="2" id="KW-0223">Dioxygenase</keyword>
<reference evidence="2 3" key="1">
    <citation type="journal article" date="2015" name="BMC Genomics">
        <title>Comparative genomics and metabolic profiling of the genus Lysobacter.</title>
        <authorList>
            <person name="de Bruijn I."/>
            <person name="Cheng X."/>
            <person name="de Jager V."/>
            <person name="Exposito R.G."/>
            <person name="Watrous J."/>
            <person name="Patel N."/>
            <person name="Postma J."/>
            <person name="Dorrestein P.C."/>
            <person name="Kobayashi D."/>
            <person name="Raaijmakers J.M."/>
        </authorList>
    </citation>
    <scope>NUCLEOTIDE SEQUENCE [LARGE SCALE GENOMIC DNA]</scope>
    <source>
        <strain evidence="2 3">76</strain>
    </source>
</reference>
<evidence type="ECO:0000259" key="1">
    <source>
        <dbReference type="PROSITE" id="PS51819"/>
    </source>
</evidence>